<evidence type="ECO:0000256" key="5">
    <source>
        <dbReference type="ARBA" id="ARBA00022692"/>
    </source>
</evidence>
<feature type="transmembrane region" description="Helical" evidence="8">
    <location>
        <begin position="170"/>
        <end position="196"/>
    </location>
</feature>
<evidence type="ECO:0000256" key="1">
    <source>
        <dbReference type="ARBA" id="ARBA00004651"/>
    </source>
</evidence>
<protein>
    <recommendedName>
        <fullName evidence="11">L-lactate permease</fullName>
    </recommendedName>
</protein>
<sequence length="485" mass="46703">MMAALIASIPLIVIVALFAVGARSLPVAAAGTAAVVLTAIGSGSPPSTILGALLLAGPTAAGVVVVLCGGFVLTGMLSASGGLARIARLFEESASDTGTRLLMIASGFGVWIESVVGFGVGLIVAIPLLVRAGLPPPRATLVSLLTMALVPWGALGAGTLIAADRAGLSAAALGTASAWLSLPLMVVSTAVAAWVCRSAGSPPRALPLALFVGVEWGALVLANTLLGPGAAGAIAPVAAVAAVALVRGRRNARRASLDRPLARALAPFLTLMSGLIVTGALRASGALPPAWAFLASPQFWIISSVAVAFAAAATSGGPVLRAAGRALRASASAVLAVVLFLFIGVAMSESGLAASILGLAEGAGATFPFVVVGIGMVAGVSVGSNVGAAAMFPGPVAASAGGSAHDPLLSVAAYNVVASFATGLSASRLGLGLAAAGDPGAESDGEPASAPGAGGRALDIRSVFGVTLVVAAGLTGALVAAIAPG</sequence>
<comment type="subcellular location">
    <subcellularLocation>
        <location evidence="1">Cell membrane</location>
        <topology evidence="1">Multi-pass membrane protein</topology>
    </subcellularLocation>
</comment>
<dbReference type="RefSeq" id="WP_208098529.1">
    <property type="nucleotide sequence ID" value="NZ_JAGDYM010000014.1"/>
</dbReference>
<proteinExistence type="inferred from homology"/>
<evidence type="ECO:0000256" key="4">
    <source>
        <dbReference type="ARBA" id="ARBA00022475"/>
    </source>
</evidence>
<name>A0A939SCT5_9MICO</name>
<evidence type="ECO:0000256" key="3">
    <source>
        <dbReference type="ARBA" id="ARBA00022448"/>
    </source>
</evidence>
<reference evidence="9" key="1">
    <citation type="submission" date="2021-03" db="EMBL/GenBank/DDBJ databases">
        <title>Leucobacter chromiisoli sp. nov., isolated from chromium-containing soil of chemical plant.</title>
        <authorList>
            <person name="Xu Z."/>
        </authorList>
    </citation>
    <scope>NUCLEOTIDE SEQUENCE</scope>
    <source>
        <strain evidence="9">S27</strain>
    </source>
</reference>
<feature type="transmembrane region" description="Helical" evidence="8">
    <location>
        <begin position="265"/>
        <end position="284"/>
    </location>
</feature>
<feature type="transmembrane region" description="Helical" evidence="8">
    <location>
        <begin position="101"/>
        <end position="129"/>
    </location>
</feature>
<keyword evidence="6 8" id="KW-1133">Transmembrane helix</keyword>
<comment type="caution">
    <text evidence="9">The sequence shown here is derived from an EMBL/GenBank/DDBJ whole genome shotgun (WGS) entry which is preliminary data.</text>
</comment>
<dbReference type="GO" id="GO:0005886">
    <property type="term" value="C:plasma membrane"/>
    <property type="evidence" value="ECO:0007669"/>
    <property type="project" value="UniProtKB-SubCell"/>
</dbReference>
<evidence type="ECO:0000256" key="7">
    <source>
        <dbReference type="ARBA" id="ARBA00023136"/>
    </source>
</evidence>
<feature type="transmembrane region" description="Helical" evidence="8">
    <location>
        <begin position="141"/>
        <end position="163"/>
    </location>
</feature>
<dbReference type="AlphaFoldDB" id="A0A939SCT5"/>
<evidence type="ECO:0000256" key="2">
    <source>
        <dbReference type="ARBA" id="ARBA00010100"/>
    </source>
</evidence>
<evidence type="ECO:0000256" key="6">
    <source>
        <dbReference type="ARBA" id="ARBA00022989"/>
    </source>
</evidence>
<comment type="similarity">
    <text evidence="2">Belongs to the lactate permease family.</text>
</comment>
<accession>A0A939SCT5</accession>
<dbReference type="GO" id="GO:0015295">
    <property type="term" value="F:solute:proton symporter activity"/>
    <property type="evidence" value="ECO:0007669"/>
    <property type="project" value="TreeGrafter"/>
</dbReference>
<evidence type="ECO:0000256" key="8">
    <source>
        <dbReference type="SAM" id="Phobius"/>
    </source>
</evidence>
<keyword evidence="3" id="KW-0813">Transport</keyword>
<keyword evidence="4" id="KW-1003">Cell membrane</keyword>
<evidence type="ECO:0000313" key="10">
    <source>
        <dbReference type="Proteomes" id="UP000664382"/>
    </source>
</evidence>
<dbReference type="InterPro" id="IPR003804">
    <property type="entry name" value="Lactate_perm"/>
</dbReference>
<evidence type="ECO:0008006" key="11">
    <source>
        <dbReference type="Google" id="ProtNLM"/>
    </source>
</evidence>
<feature type="transmembrane region" description="Helical" evidence="8">
    <location>
        <begin position="53"/>
        <end position="80"/>
    </location>
</feature>
<feature type="transmembrane region" description="Helical" evidence="8">
    <location>
        <begin position="216"/>
        <end position="245"/>
    </location>
</feature>
<feature type="transmembrane region" description="Helical" evidence="8">
    <location>
        <begin position="463"/>
        <end position="483"/>
    </location>
</feature>
<gene>
    <name evidence="9" type="ORF">J4H92_12525</name>
</gene>
<evidence type="ECO:0000313" key="9">
    <source>
        <dbReference type="EMBL" id="MBO1902770.1"/>
    </source>
</evidence>
<dbReference type="PANTHER" id="PTHR30003">
    <property type="entry name" value="L-LACTATE PERMEASE"/>
    <property type="match status" value="1"/>
</dbReference>
<keyword evidence="10" id="KW-1185">Reference proteome</keyword>
<dbReference type="GO" id="GO:0015129">
    <property type="term" value="F:lactate transmembrane transporter activity"/>
    <property type="evidence" value="ECO:0007669"/>
    <property type="project" value="InterPro"/>
</dbReference>
<feature type="transmembrane region" description="Helical" evidence="8">
    <location>
        <begin position="290"/>
        <end position="314"/>
    </location>
</feature>
<dbReference type="EMBL" id="JAGDYM010000014">
    <property type="protein sequence ID" value="MBO1902770.1"/>
    <property type="molecule type" value="Genomic_DNA"/>
</dbReference>
<dbReference type="PANTHER" id="PTHR30003:SF0">
    <property type="entry name" value="GLYCOLATE PERMEASE GLCA-RELATED"/>
    <property type="match status" value="1"/>
</dbReference>
<keyword evidence="7 8" id="KW-0472">Membrane</keyword>
<dbReference type="Proteomes" id="UP000664382">
    <property type="component" value="Unassembled WGS sequence"/>
</dbReference>
<organism evidence="9 10">
    <name type="scientific">Leucobacter weissii</name>
    <dbReference type="NCBI Taxonomy" id="1983706"/>
    <lineage>
        <taxon>Bacteria</taxon>
        <taxon>Bacillati</taxon>
        <taxon>Actinomycetota</taxon>
        <taxon>Actinomycetes</taxon>
        <taxon>Micrococcales</taxon>
        <taxon>Microbacteriaceae</taxon>
        <taxon>Leucobacter</taxon>
    </lineage>
</organism>
<feature type="transmembrane region" description="Helical" evidence="8">
    <location>
        <begin position="367"/>
        <end position="392"/>
    </location>
</feature>
<feature type="transmembrane region" description="Helical" evidence="8">
    <location>
        <begin position="326"/>
        <end position="347"/>
    </location>
</feature>
<keyword evidence="5 8" id="KW-0812">Transmembrane</keyword>